<keyword evidence="1 2" id="KW-0175">Coiled coil</keyword>
<feature type="signal peptide" evidence="5">
    <location>
        <begin position="1"/>
        <end position="17"/>
    </location>
</feature>
<evidence type="ECO:0000256" key="3">
    <source>
        <dbReference type="SAM" id="MobiDB-lite"/>
    </source>
</evidence>
<feature type="transmembrane region" description="Helical" evidence="4">
    <location>
        <begin position="6"/>
        <end position="35"/>
    </location>
</feature>
<evidence type="ECO:0000313" key="7">
    <source>
        <dbReference type="EMBL" id="KAL2096860.1"/>
    </source>
</evidence>
<feature type="region of interest" description="Disordered" evidence="3">
    <location>
        <begin position="228"/>
        <end position="250"/>
    </location>
</feature>
<keyword evidence="5" id="KW-0732">Signal</keyword>
<feature type="compositionally biased region" description="Pro residues" evidence="3">
    <location>
        <begin position="193"/>
        <end position="203"/>
    </location>
</feature>
<feature type="compositionally biased region" description="Gly residues" evidence="3">
    <location>
        <begin position="1006"/>
        <end position="1020"/>
    </location>
</feature>
<feature type="region of interest" description="Disordered" evidence="3">
    <location>
        <begin position="1085"/>
        <end position="1124"/>
    </location>
</feature>
<feature type="compositionally biased region" description="Basic and acidic residues" evidence="3">
    <location>
        <begin position="1209"/>
        <end position="1220"/>
    </location>
</feature>
<name>A0ABD1KCP9_9TELE</name>
<keyword evidence="4" id="KW-0472">Membrane</keyword>
<evidence type="ECO:0000313" key="8">
    <source>
        <dbReference type="Proteomes" id="UP001591681"/>
    </source>
</evidence>
<organism evidence="7 8">
    <name type="scientific">Coilia grayii</name>
    <name type="common">Gray's grenadier anchovy</name>
    <dbReference type="NCBI Taxonomy" id="363190"/>
    <lineage>
        <taxon>Eukaryota</taxon>
        <taxon>Metazoa</taxon>
        <taxon>Chordata</taxon>
        <taxon>Craniata</taxon>
        <taxon>Vertebrata</taxon>
        <taxon>Euteleostomi</taxon>
        <taxon>Actinopterygii</taxon>
        <taxon>Neopterygii</taxon>
        <taxon>Teleostei</taxon>
        <taxon>Clupei</taxon>
        <taxon>Clupeiformes</taxon>
        <taxon>Clupeoidei</taxon>
        <taxon>Engraulidae</taxon>
        <taxon>Coilinae</taxon>
        <taxon>Coilia</taxon>
    </lineage>
</organism>
<evidence type="ECO:0000256" key="5">
    <source>
        <dbReference type="SAM" id="SignalP"/>
    </source>
</evidence>
<feature type="chain" id="PRO_5044780994" description="SOGA 1/2-like coiled-coil domain-containing protein" evidence="5">
    <location>
        <begin position="18"/>
        <end position="1238"/>
    </location>
</feature>
<keyword evidence="4" id="KW-0812">Transmembrane</keyword>
<feature type="compositionally biased region" description="Low complexity" evidence="3">
    <location>
        <begin position="1021"/>
        <end position="1042"/>
    </location>
</feature>
<accession>A0ABD1KCP9</accession>
<dbReference type="AlphaFoldDB" id="A0ABD1KCP9"/>
<evidence type="ECO:0000259" key="6">
    <source>
        <dbReference type="Pfam" id="PF14818"/>
    </source>
</evidence>
<dbReference type="InterPro" id="IPR049885">
    <property type="entry name" value="MTCL1-3"/>
</dbReference>
<keyword evidence="4" id="KW-1133">Transmembrane helix</keyword>
<evidence type="ECO:0000256" key="1">
    <source>
        <dbReference type="ARBA" id="ARBA00023054"/>
    </source>
</evidence>
<dbReference type="Proteomes" id="UP001591681">
    <property type="component" value="Unassembled WGS sequence"/>
</dbReference>
<feature type="compositionally biased region" description="Basic and acidic residues" evidence="3">
    <location>
        <begin position="765"/>
        <end position="775"/>
    </location>
</feature>
<feature type="region of interest" description="Disordered" evidence="3">
    <location>
        <begin position="941"/>
        <end position="1064"/>
    </location>
</feature>
<feature type="region of interest" description="Disordered" evidence="3">
    <location>
        <begin position="748"/>
        <end position="786"/>
    </location>
</feature>
<evidence type="ECO:0000256" key="2">
    <source>
        <dbReference type="SAM" id="Coils"/>
    </source>
</evidence>
<feature type="transmembrane region" description="Helical" evidence="4">
    <location>
        <begin position="42"/>
        <end position="69"/>
    </location>
</feature>
<feature type="domain" description="SOGA 1/2-like coiled-coil" evidence="6">
    <location>
        <begin position="511"/>
        <end position="544"/>
    </location>
</feature>
<feature type="region of interest" description="Disordered" evidence="3">
    <location>
        <begin position="557"/>
        <end position="603"/>
    </location>
</feature>
<feature type="coiled-coil region" evidence="2">
    <location>
        <begin position="424"/>
        <end position="476"/>
    </location>
</feature>
<proteinExistence type="predicted"/>
<protein>
    <recommendedName>
        <fullName evidence="6">SOGA 1/2-like coiled-coil domain-containing protein</fullName>
    </recommendedName>
</protein>
<keyword evidence="8" id="KW-1185">Reference proteome</keyword>
<comment type="caution">
    <text evidence="7">The sequence shown here is derived from an EMBL/GenBank/DDBJ whole genome shotgun (WGS) entry which is preliminary data.</text>
</comment>
<feature type="region of interest" description="Disordered" evidence="3">
    <location>
        <begin position="180"/>
        <end position="212"/>
    </location>
</feature>
<feature type="region of interest" description="Disordered" evidence="3">
    <location>
        <begin position="682"/>
        <end position="715"/>
    </location>
</feature>
<feature type="region of interest" description="Disordered" evidence="3">
    <location>
        <begin position="1189"/>
        <end position="1220"/>
    </location>
</feature>
<dbReference type="Pfam" id="PF14818">
    <property type="entry name" value="SOGA1-2-like_CC"/>
    <property type="match status" value="1"/>
</dbReference>
<dbReference type="InterPro" id="IPR027882">
    <property type="entry name" value="SOGA1/2-like_CC"/>
</dbReference>
<feature type="compositionally biased region" description="Basic and acidic residues" evidence="3">
    <location>
        <begin position="587"/>
        <end position="600"/>
    </location>
</feature>
<feature type="compositionally biased region" description="Polar residues" evidence="3">
    <location>
        <begin position="1093"/>
        <end position="1105"/>
    </location>
</feature>
<reference evidence="7 8" key="1">
    <citation type="submission" date="2024-09" db="EMBL/GenBank/DDBJ databases">
        <title>A chromosome-level genome assembly of Gray's grenadier anchovy, Coilia grayii.</title>
        <authorList>
            <person name="Fu Z."/>
        </authorList>
    </citation>
    <scope>NUCLEOTIDE SEQUENCE [LARGE SCALE GENOMIC DNA]</scope>
    <source>
        <strain evidence="7">G4</strain>
        <tissue evidence="7">Muscle</tissue>
    </source>
</reference>
<dbReference type="EMBL" id="JBHFQA010000006">
    <property type="protein sequence ID" value="KAL2096860.1"/>
    <property type="molecule type" value="Genomic_DNA"/>
</dbReference>
<sequence length="1238" mass="133121">MSAVCIFAFYFSFFCCAHVGCFCIVCVFSCVCVCFQSVCLCMCVFSVCVFVYVCVFCLCVCVCVCFLSVCFCMCVFSVCVFVYVCVFCLCVFVHVCLCTCVFVYMCVCVCVCLCMCVCVCVCVCMCVCVCVCIYCQSSLPRLLCVLCVRSPTNPIMHFSSPTPHLHAPYLPLFPQPLTPPPQPHQSYPTLTSPRPPLPTPPPHSQSGQSDEHPLQCCLGLVVGGRWTEAAPQGPAGRRATPGHARGGRPQGVRVEIREPLAPEVTSPGRELQFRLDRLRPGPEDRENLMGPITQQEARRGLELQGLQTHDAPWPQERAMLQQELRLFRHHTVILYMKLRWILTHWRLGRRAEAGEEGAHAEYECLENIPELSVAVETGDGDGDTRPCAKITGGVGDGSDPGPLLPSPDLYQHQKQQVGENRRVLHALRSLLEEFGCELREEEQRRLQLQQTYASQRASWEIQRAEMRRRLTQLEEVAGSAGGAVGAGASDPLQQEREEHRRLLAESHGAALELRWRLHHGERRWRRERQELLEHFHREKQTWMQKDLALPEGKEGGLQRVFSPQESPCKPPWPPRSPRSLSDSEAPLEDRGLAGRLKPSDSLHPGESLFLDALSLDPPSQAQVPPPSRLESEKRFPCLKEALNEISERAEPAAFSEDEPSSGSLLRAKSVCSMSDFQRLMDSSPFLPDKAGRHGDCSGASSGGLRDRSDVTPPLSPDDLKYIEEFNSKGWELASALSASCPIPGPLSLLGQPPPQPPPTAALEAWGERPEARRGPADPTADPFQPSSWFLTTSATLTTSTLSSPEHCLRPTGQPALVPSTSPEHFGVRVLHSPTRGKEGGGVGVEEVFGGSRWVSGGGGGYAAAAAAALELNLSDDMKEVAFSVRNAIRPPLPERPPPTLRDSACQTNGFTSRGTQTCHLVSVGLQTDAAGAGGGALRALTSSPHRCLTPKGGGSTPVSSPSRSLRRPQYVPPGQAKFERPCCSPKYGSPKLQRKPSGSGKVEPSSGGGVSGVGGAGGAGAANLGAAGTGSSSRTPTPTSTPQKGANESAWARSTTTRDSPVHTTINDGLSSLFNIIDHTPLALEPAGGKFTRSPSRARPQQATAATEAGVPPAGSDPKCAAGAGAGQELLRGSGGALRGRSPSPVQQLVIVETQGGEVTSIRQDLSAPPGHTLAENTARLLNRKLQEQNAREERRLQAATTGPAQGAHGRDGKAAEAGDKAGCMENHTVLLTTPWGL</sequence>
<feature type="compositionally biased region" description="Polar residues" evidence="3">
    <location>
        <begin position="1052"/>
        <end position="1064"/>
    </location>
</feature>
<feature type="transmembrane region" description="Helical" evidence="4">
    <location>
        <begin position="102"/>
        <end position="134"/>
    </location>
</feature>
<dbReference type="PANTHER" id="PTHR15742">
    <property type="entry name" value="GIRDIN"/>
    <property type="match status" value="1"/>
</dbReference>
<gene>
    <name evidence="7" type="ORF">ACEWY4_006067</name>
</gene>
<evidence type="ECO:0000256" key="4">
    <source>
        <dbReference type="SAM" id="Phobius"/>
    </source>
</evidence>
<dbReference type="PANTHER" id="PTHR15742:SF3">
    <property type="entry name" value="MICROTUBULE CROSS-LINKING FACTOR 1"/>
    <property type="match status" value="1"/>
</dbReference>